<gene>
    <name evidence="1" type="ORF">Q619_VDC00565G0031</name>
</gene>
<evidence type="ECO:0000313" key="2">
    <source>
        <dbReference type="Proteomes" id="UP000018855"/>
    </source>
</evidence>
<evidence type="ECO:0000313" key="1">
    <source>
        <dbReference type="EMBL" id="ETI98095.1"/>
    </source>
</evidence>
<sequence length="36" mass="4282">MKVYKNGIYRMIDAVFYSAKDISKLMILIDKYSSYI</sequence>
<protein>
    <submittedName>
        <fullName evidence="1">Uncharacterized protein</fullName>
    </submittedName>
</protein>
<name>W1UX76_9FIRM</name>
<organism evidence="1 2">
    <name type="scientific">Veillonella dispar DORA_11</name>
    <dbReference type="NCBI Taxonomy" id="1403949"/>
    <lineage>
        <taxon>Bacteria</taxon>
        <taxon>Bacillati</taxon>
        <taxon>Bacillota</taxon>
        <taxon>Negativicutes</taxon>
        <taxon>Veillonellales</taxon>
        <taxon>Veillonellaceae</taxon>
        <taxon>Veillonella</taxon>
    </lineage>
</organism>
<reference evidence="1 2" key="1">
    <citation type="submission" date="2013-12" db="EMBL/GenBank/DDBJ databases">
        <title>A Varibaculum cambriense genome reconstructed from a premature infant gut community with otherwise low bacterial novelty that shifts toward anaerobic metabolism during the third week of life.</title>
        <authorList>
            <person name="Brown C.T."/>
            <person name="Sharon I."/>
            <person name="Thomas B.C."/>
            <person name="Castelle C.J."/>
            <person name="Morowitz M.J."/>
            <person name="Banfield J.F."/>
        </authorList>
    </citation>
    <scope>NUCLEOTIDE SEQUENCE [LARGE SCALE GENOMIC DNA]</scope>
    <source>
        <strain evidence="2">DORA_11</strain>
    </source>
</reference>
<dbReference type="AlphaFoldDB" id="W1UX76"/>
<comment type="caution">
    <text evidence="1">The sequence shown here is derived from an EMBL/GenBank/DDBJ whole genome shotgun (WGS) entry which is preliminary data.</text>
</comment>
<proteinExistence type="predicted"/>
<accession>W1UX76</accession>
<dbReference type="Proteomes" id="UP000018855">
    <property type="component" value="Unassembled WGS sequence"/>
</dbReference>
<dbReference type="EMBL" id="AZMJ01000565">
    <property type="protein sequence ID" value="ETI98095.1"/>
    <property type="molecule type" value="Genomic_DNA"/>
</dbReference>